<dbReference type="PROSITE" id="PS50048">
    <property type="entry name" value="ZN2_CY6_FUNGAL_2"/>
    <property type="match status" value="1"/>
</dbReference>
<keyword evidence="2" id="KW-0479">Metal-binding</keyword>
<feature type="compositionally biased region" description="Basic and acidic residues" evidence="4">
    <location>
        <begin position="1"/>
        <end position="20"/>
    </location>
</feature>
<dbReference type="PROSITE" id="PS00463">
    <property type="entry name" value="ZN2_CY6_FUNGAL_1"/>
    <property type="match status" value="1"/>
</dbReference>
<comment type="subcellular location">
    <subcellularLocation>
        <location evidence="1">Nucleus</location>
    </subcellularLocation>
</comment>
<dbReference type="SMART" id="SM00066">
    <property type="entry name" value="GAL4"/>
    <property type="match status" value="1"/>
</dbReference>
<evidence type="ECO:0000313" key="7">
    <source>
        <dbReference type="Proteomes" id="UP000722485"/>
    </source>
</evidence>
<dbReference type="SMART" id="SM00906">
    <property type="entry name" value="Fungal_trans"/>
    <property type="match status" value="1"/>
</dbReference>
<feature type="compositionally biased region" description="Low complexity" evidence="4">
    <location>
        <begin position="38"/>
        <end position="57"/>
    </location>
</feature>
<evidence type="ECO:0000256" key="1">
    <source>
        <dbReference type="ARBA" id="ARBA00004123"/>
    </source>
</evidence>
<accession>A0A9P5H9U6</accession>
<evidence type="ECO:0000259" key="5">
    <source>
        <dbReference type="PROSITE" id="PS50048"/>
    </source>
</evidence>
<dbReference type="CDD" id="cd12148">
    <property type="entry name" value="fungal_TF_MHR"/>
    <property type="match status" value="1"/>
</dbReference>
<dbReference type="Gene3D" id="4.10.240.10">
    <property type="entry name" value="Zn(2)-C6 fungal-type DNA-binding domain"/>
    <property type="match status" value="1"/>
</dbReference>
<dbReference type="InterPro" id="IPR007219">
    <property type="entry name" value="XnlR_reg_dom"/>
</dbReference>
<sequence>MDQPRDPRRSFSRSSNRDAPGDTIIVSPTPSSFQSAEQGQLPQEQSQPQTQTRQQRRVCNTCRRRKVGCDKKQPCQNCKRSNTECVYPPDRASSTVSLESSQIWEQLRRLEPLIKTLTDRVPPETVSTSSAASAPAALALSLASPSAIIAPSTTPNVDRIPTISEPPQRAATENEAGKAPAFHETQQRFPVTGSETPGFIHQHNSDDTTMLSGRASLDLTSGISPLNSDSPSSSVATTWSPYGSNTGILVKDDGRRRYVSGRFWETLHDTDHVQDQLSDGSDYEDDPPSPPPDSSFQYSLIFGSTISSSPLMNAHLPEPKRVLAWQIFKENVHPLMTVLHVPTVEPVVLKAAQDIGNISPSVETLMFIVYFAAVASVSEDSCRQLFGDTQQKLLQSLRRSAEESFSRAGLMETEDIVLLQSFVIFIAVLRSQDPARSWNLTGLALRLVQSLGMHRDGSQFQLSIFEAEMRRRIWWGLCGLDVPASEDHSCASGILELSSSDARPPLNVDDNELYPEMTDYPTESGGMSDVCFFVIRALVTDIWRTMYDTRRTDPDTGKSFASMTIAEKERWVDQQHKKIRLRFFGSGQVVEPLHIFSAHYVEAIFCNLRLFVYEALRSDGALVQEQRRLLFNDALDCMTHSHCMRADARYNKWTWLSNTFNEWYSVAVVLTELSDRPFAKNREKAWRLVEQFTLYRWESPRHRHVHQWRSVMKGIEKARRRRKQVKRMQAGSASQFGLISTRTANTLSRQPPLAKLPEATERFPREETSGKSQQSSNMNADGHSMDFSHQPGARSPDATDLDLPFDFGLVDSQLAFDWNIFNTPRMDDSTS</sequence>
<dbReference type="GO" id="GO:0008270">
    <property type="term" value="F:zinc ion binding"/>
    <property type="evidence" value="ECO:0007669"/>
    <property type="project" value="InterPro"/>
</dbReference>
<dbReference type="EMBL" id="JAANBB010000051">
    <property type="protein sequence ID" value="KAF7553058.1"/>
    <property type="molecule type" value="Genomic_DNA"/>
</dbReference>
<feature type="compositionally biased region" description="Polar residues" evidence="4">
    <location>
        <begin position="26"/>
        <end position="37"/>
    </location>
</feature>
<feature type="region of interest" description="Disordered" evidence="4">
    <location>
        <begin position="270"/>
        <end position="294"/>
    </location>
</feature>
<evidence type="ECO:0000256" key="4">
    <source>
        <dbReference type="SAM" id="MobiDB-lite"/>
    </source>
</evidence>
<dbReference type="PANTHER" id="PTHR31001">
    <property type="entry name" value="UNCHARACTERIZED TRANSCRIPTIONAL REGULATORY PROTEIN"/>
    <property type="match status" value="1"/>
</dbReference>
<organism evidence="6 7">
    <name type="scientific">Cylindrodendrum hubeiense</name>
    <dbReference type="NCBI Taxonomy" id="595255"/>
    <lineage>
        <taxon>Eukaryota</taxon>
        <taxon>Fungi</taxon>
        <taxon>Dikarya</taxon>
        <taxon>Ascomycota</taxon>
        <taxon>Pezizomycotina</taxon>
        <taxon>Sordariomycetes</taxon>
        <taxon>Hypocreomycetidae</taxon>
        <taxon>Hypocreales</taxon>
        <taxon>Nectriaceae</taxon>
        <taxon>Cylindrodendrum</taxon>
    </lineage>
</organism>
<feature type="domain" description="Zn(2)-C6 fungal-type" evidence="5">
    <location>
        <begin position="58"/>
        <end position="87"/>
    </location>
</feature>
<dbReference type="SUPFAM" id="SSF57701">
    <property type="entry name" value="Zn2/Cys6 DNA-binding domain"/>
    <property type="match status" value="1"/>
</dbReference>
<dbReference type="Pfam" id="PF04082">
    <property type="entry name" value="Fungal_trans"/>
    <property type="match status" value="1"/>
</dbReference>
<feature type="region of interest" description="Disordered" evidence="4">
    <location>
        <begin position="747"/>
        <end position="799"/>
    </location>
</feature>
<dbReference type="GO" id="GO:0003677">
    <property type="term" value="F:DNA binding"/>
    <property type="evidence" value="ECO:0007669"/>
    <property type="project" value="InterPro"/>
</dbReference>
<feature type="compositionally biased region" description="Basic and acidic residues" evidence="4">
    <location>
        <begin position="758"/>
        <end position="769"/>
    </location>
</feature>
<dbReference type="InterPro" id="IPR001138">
    <property type="entry name" value="Zn2Cys6_DnaBD"/>
</dbReference>
<feature type="region of interest" description="Disordered" evidence="4">
    <location>
        <begin position="1"/>
        <end position="57"/>
    </location>
</feature>
<evidence type="ECO:0000313" key="6">
    <source>
        <dbReference type="EMBL" id="KAF7553058.1"/>
    </source>
</evidence>
<gene>
    <name evidence="6" type="ORF">G7Z17_g3893</name>
</gene>
<dbReference type="Proteomes" id="UP000722485">
    <property type="component" value="Unassembled WGS sequence"/>
</dbReference>
<dbReference type="GO" id="GO:0006351">
    <property type="term" value="P:DNA-templated transcription"/>
    <property type="evidence" value="ECO:0007669"/>
    <property type="project" value="InterPro"/>
</dbReference>
<dbReference type="Pfam" id="PF00172">
    <property type="entry name" value="Zn_clus"/>
    <property type="match status" value="1"/>
</dbReference>
<comment type="caution">
    <text evidence="6">The sequence shown here is derived from an EMBL/GenBank/DDBJ whole genome shotgun (WGS) entry which is preliminary data.</text>
</comment>
<dbReference type="CDD" id="cd00067">
    <property type="entry name" value="GAL4"/>
    <property type="match status" value="1"/>
</dbReference>
<feature type="compositionally biased region" description="Polar residues" evidence="4">
    <location>
        <begin position="770"/>
        <end position="779"/>
    </location>
</feature>
<dbReference type="PANTHER" id="PTHR31001:SF50">
    <property type="entry name" value="ZN(II)2CYS6 TRANSCRIPTION FACTOR (EUROFUNG)"/>
    <property type="match status" value="1"/>
</dbReference>
<protein>
    <recommendedName>
        <fullName evidence="5">Zn(2)-C6 fungal-type domain-containing protein</fullName>
    </recommendedName>
</protein>
<dbReference type="AlphaFoldDB" id="A0A9P5H9U6"/>
<reference evidence="6" key="1">
    <citation type="submission" date="2020-03" db="EMBL/GenBank/DDBJ databases">
        <title>Draft Genome Sequence of Cylindrodendrum hubeiense.</title>
        <authorList>
            <person name="Buettner E."/>
            <person name="Kellner H."/>
        </authorList>
    </citation>
    <scope>NUCLEOTIDE SEQUENCE</scope>
    <source>
        <strain evidence="6">IHI 201604</strain>
    </source>
</reference>
<dbReference type="GO" id="GO:0000981">
    <property type="term" value="F:DNA-binding transcription factor activity, RNA polymerase II-specific"/>
    <property type="evidence" value="ECO:0007669"/>
    <property type="project" value="InterPro"/>
</dbReference>
<evidence type="ECO:0000256" key="3">
    <source>
        <dbReference type="ARBA" id="ARBA00023242"/>
    </source>
</evidence>
<dbReference type="OrthoDB" id="435881at2759"/>
<dbReference type="InterPro" id="IPR050613">
    <property type="entry name" value="Sec_Metabolite_Reg"/>
</dbReference>
<proteinExistence type="predicted"/>
<dbReference type="GO" id="GO:0005634">
    <property type="term" value="C:nucleus"/>
    <property type="evidence" value="ECO:0007669"/>
    <property type="project" value="UniProtKB-SubCell"/>
</dbReference>
<dbReference type="InterPro" id="IPR036864">
    <property type="entry name" value="Zn2-C6_fun-type_DNA-bd_sf"/>
</dbReference>
<evidence type="ECO:0000256" key="2">
    <source>
        <dbReference type="ARBA" id="ARBA00022723"/>
    </source>
</evidence>
<name>A0A9P5H9U6_9HYPO</name>
<keyword evidence="3" id="KW-0539">Nucleus</keyword>
<keyword evidence="7" id="KW-1185">Reference proteome</keyword>